<feature type="region of interest" description="Disordered" evidence="1">
    <location>
        <begin position="194"/>
        <end position="213"/>
    </location>
</feature>
<accession>A0AAW1B955</accession>
<reference evidence="2 3" key="1">
    <citation type="journal article" date="2024" name="Proc. Natl. Acad. Sci. U.S.A.">
        <title>The genetic regulatory architecture and epigenomic basis for age-related changes in rattlesnake venom.</title>
        <authorList>
            <person name="Hogan M.P."/>
            <person name="Holding M.L."/>
            <person name="Nystrom G.S."/>
            <person name="Colston T.J."/>
            <person name="Bartlett D.A."/>
            <person name="Mason A.J."/>
            <person name="Ellsworth S.A."/>
            <person name="Rautsaw R.M."/>
            <person name="Lawrence K.C."/>
            <person name="Strickland J.L."/>
            <person name="He B."/>
            <person name="Fraser P."/>
            <person name="Margres M.J."/>
            <person name="Gilbert D.M."/>
            <person name="Gibbs H.L."/>
            <person name="Parkinson C.L."/>
            <person name="Rokyta D.R."/>
        </authorList>
    </citation>
    <scope>NUCLEOTIDE SEQUENCE [LARGE SCALE GENOMIC DNA]</scope>
    <source>
        <strain evidence="2">DRR0105</strain>
    </source>
</reference>
<evidence type="ECO:0000313" key="3">
    <source>
        <dbReference type="Proteomes" id="UP001474421"/>
    </source>
</evidence>
<dbReference type="PANTHER" id="PTHR28642">
    <property type="entry name" value="MEIOSIS 1 ARREST PROTEIN"/>
    <property type="match status" value="1"/>
</dbReference>
<name>A0AAW1B955_CROAD</name>
<dbReference type="PANTHER" id="PTHR28642:SF1">
    <property type="entry name" value="MEIOSIS 1 ARREST PROTEIN"/>
    <property type="match status" value="1"/>
</dbReference>
<dbReference type="AlphaFoldDB" id="A0AAW1B955"/>
<dbReference type="GO" id="GO:0007283">
    <property type="term" value="P:spermatogenesis"/>
    <property type="evidence" value="ECO:0007669"/>
    <property type="project" value="InterPro"/>
</dbReference>
<keyword evidence="3" id="KW-1185">Reference proteome</keyword>
<feature type="region of interest" description="Disordered" evidence="1">
    <location>
        <begin position="1"/>
        <end position="23"/>
    </location>
</feature>
<dbReference type="GO" id="GO:0007127">
    <property type="term" value="P:meiosis I"/>
    <property type="evidence" value="ECO:0007669"/>
    <property type="project" value="InterPro"/>
</dbReference>
<dbReference type="InterPro" id="IPR033587">
    <property type="entry name" value="M1AP"/>
</dbReference>
<comment type="caution">
    <text evidence="2">The sequence shown here is derived from an EMBL/GenBank/DDBJ whole genome shotgun (WGS) entry which is preliminary data.</text>
</comment>
<gene>
    <name evidence="2" type="ORF">NXF25_013436</name>
</gene>
<feature type="compositionally biased region" description="Polar residues" evidence="1">
    <location>
        <begin position="200"/>
        <end position="213"/>
    </location>
</feature>
<proteinExistence type="predicted"/>
<sequence length="523" mass="56654">MSPGRQRPGLVEKCPATTTAPSRQPPRILVVDIHPPHWDHTCHKLCEALENVFCLACSLTGPPRIPSFSLYVVQNQQECLLPFVALKGGFARLQSCFGELSALPREGVLQPKEDAVVQAVLDGLQQFKQYTGQGMAGACLSSSSVEITILTSQPSRKIANQLDAGLQGIDLVSLHQLQVVEISQQAVQELSRAEWGRDVPSSSSGESTTTLNTEVDLHTVENDVVALEDFFKAWLHGHAPDQEHLHLLLPARTISCSGAPSSDAAWLKCDVQERFLSPAQLPAACEGGTGGMDNAASPFWMAPGLAPRRLRILRALKADGICASLLFGLPLVLRATSCWQLSWDELEANQQSFQAFCHCLRKRKWLLLAKYEAWGGPDLSGRLSVGTLQVLLPSDSSTLLLRPVVARELLLPCSFPPLPADLPEAALAEVEGVLSGLELEASYDPLLGNGHLYQALKRSLGRLPASRVQRWAPRQWPRQQGGRMHPSRARATVAPLQVGLPLAGSGSLPLSLSQGKAIPESKM</sequence>
<dbReference type="Proteomes" id="UP001474421">
    <property type="component" value="Unassembled WGS sequence"/>
</dbReference>
<protein>
    <submittedName>
        <fullName evidence="2">Meiosis 1 arrest protein</fullName>
    </submittedName>
</protein>
<organism evidence="2 3">
    <name type="scientific">Crotalus adamanteus</name>
    <name type="common">Eastern diamondback rattlesnake</name>
    <dbReference type="NCBI Taxonomy" id="8729"/>
    <lineage>
        <taxon>Eukaryota</taxon>
        <taxon>Metazoa</taxon>
        <taxon>Chordata</taxon>
        <taxon>Craniata</taxon>
        <taxon>Vertebrata</taxon>
        <taxon>Euteleostomi</taxon>
        <taxon>Lepidosauria</taxon>
        <taxon>Squamata</taxon>
        <taxon>Bifurcata</taxon>
        <taxon>Unidentata</taxon>
        <taxon>Episquamata</taxon>
        <taxon>Toxicofera</taxon>
        <taxon>Serpentes</taxon>
        <taxon>Colubroidea</taxon>
        <taxon>Viperidae</taxon>
        <taxon>Crotalinae</taxon>
        <taxon>Crotalus</taxon>
    </lineage>
</organism>
<evidence type="ECO:0000256" key="1">
    <source>
        <dbReference type="SAM" id="MobiDB-lite"/>
    </source>
</evidence>
<dbReference type="EMBL" id="JAOTOJ010000007">
    <property type="protein sequence ID" value="KAK9398467.1"/>
    <property type="molecule type" value="Genomic_DNA"/>
</dbReference>
<evidence type="ECO:0000313" key="2">
    <source>
        <dbReference type="EMBL" id="KAK9398467.1"/>
    </source>
</evidence>
<dbReference type="GO" id="GO:0051308">
    <property type="term" value="P:male meiosis chromosome separation"/>
    <property type="evidence" value="ECO:0007669"/>
    <property type="project" value="TreeGrafter"/>
</dbReference>